<dbReference type="EMBL" id="CP017641">
    <property type="protein sequence ID" value="APZ93317.1"/>
    <property type="molecule type" value="Genomic_DNA"/>
</dbReference>
<reference evidence="1 2" key="1">
    <citation type="journal article" date="2016" name="Front. Microbiol.">
        <title>Fuerstia marisgermanicae gen. nov., sp. nov., an Unusual Member of the Phylum Planctomycetes from the German Wadden Sea.</title>
        <authorList>
            <person name="Kohn T."/>
            <person name="Heuer A."/>
            <person name="Jogler M."/>
            <person name="Vollmers J."/>
            <person name="Boedeker C."/>
            <person name="Bunk B."/>
            <person name="Rast P."/>
            <person name="Borchert D."/>
            <person name="Glockner I."/>
            <person name="Freese H.M."/>
            <person name="Klenk H.P."/>
            <person name="Overmann J."/>
            <person name="Kaster A.K."/>
            <person name="Rohde M."/>
            <person name="Wiegand S."/>
            <person name="Jogler C."/>
        </authorList>
    </citation>
    <scope>NUCLEOTIDE SEQUENCE [LARGE SCALE GENOMIC DNA]</scope>
    <source>
        <strain evidence="1 2">NH11</strain>
    </source>
</reference>
<accession>A0A1P8WH17</accession>
<dbReference type="Proteomes" id="UP000187735">
    <property type="component" value="Chromosome"/>
</dbReference>
<sequence>MGQLGRERAAIVTPRHIDLKLPSDLLGLNPLTFKIPNDPNDPKKLASALSPACTQLKSLFNQIGPR</sequence>
<keyword evidence="2" id="KW-1185">Reference proteome</keyword>
<dbReference type="KEGG" id="fmr:Fuma_02934"/>
<evidence type="ECO:0000313" key="1">
    <source>
        <dbReference type="EMBL" id="APZ93317.1"/>
    </source>
</evidence>
<dbReference type="STRING" id="1891926.Fuma_02934"/>
<evidence type="ECO:0000313" key="2">
    <source>
        <dbReference type="Proteomes" id="UP000187735"/>
    </source>
</evidence>
<organism evidence="1 2">
    <name type="scientific">Fuerstiella marisgermanici</name>
    <dbReference type="NCBI Taxonomy" id="1891926"/>
    <lineage>
        <taxon>Bacteria</taxon>
        <taxon>Pseudomonadati</taxon>
        <taxon>Planctomycetota</taxon>
        <taxon>Planctomycetia</taxon>
        <taxon>Planctomycetales</taxon>
        <taxon>Planctomycetaceae</taxon>
        <taxon>Fuerstiella</taxon>
    </lineage>
</organism>
<name>A0A1P8WH17_9PLAN</name>
<protein>
    <submittedName>
        <fullName evidence="1">Uncharacterized protein</fullName>
    </submittedName>
</protein>
<proteinExistence type="predicted"/>
<dbReference type="AlphaFoldDB" id="A0A1P8WH17"/>
<gene>
    <name evidence="1" type="ORF">Fuma_02934</name>
</gene>